<organism evidence="2 3">
    <name type="scientific">Candidatus Pantoea formicae</name>
    <dbReference type="NCBI Taxonomy" id="2608355"/>
    <lineage>
        <taxon>Bacteria</taxon>
        <taxon>Pseudomonadati</taxon>
        <taxon>Pseudomonadota</taxon>
        <taxon>Gammaproteobacteria</taxon>
        <taxon>Enterobacterales</taxon>
        <taxon>Erwiniaceae</taxon>
        <taxon>Pantoea</taxon>
    </lineage>
</organism>
<feature type="transmembrane region" description="Helical" evidence="1">
    <location>
        <begin position="21"/>
        <end position="44"/>
    </location>
</feature>
<evidence type="ECO:0000313" key="2">
    <source>
        <dbReference type="EMBL" id="NIF02646.1"/>
    </source>
</evidence>
<sequence>MLKQSSAKKSEEWLLKVLGSYVNIGLAAMLFAVTGLSTLFYFLGRADTHRAVYLVLSGAVALLLLVAWQSKRSRL</sequence>
<gene>
    <name evidence="2" type="ORF">F3J38_21790</name>
</gene>
<dbReference type="EMBL" id="VWXD01000009">
    <property type="protein sequence ID" value="NIF02646.1"/>
    <property type="molecule type" value="Genomic_DNA"/>
</dbReference>
<keyword evidence="1" id="KW-0472">Membrane</keyword>
<comment type="caution">
    <text evidence="2">The sequence shown here is derived from an EMBL/GenBank/DDBJ whole genome shotgun (WGS) entry which is preliminary data.</text>
</comment>
<reference evidence="2 3" key="1">
    <citation type="journal article" date="2019" name="bioRxiv">
        <title>Bacteria contribute to plant secondary compound degradation in a generalist herbivore system.</title>
        <authorList>
            <person name="Francoeur C.B."/>
            <person name="Khadempour L."/>
            <person name="Moreira-Soto R.D."/>
            <person name="Gotting K."/>
            <person name="Book A.J."/>
            <person name="Pinto-Tomas A.A."/>
            <person name="Keefover-Ring K."/>
            <person name="Currie C.R."/>
        </authorList>
    </citation>
    <scope>NUCLEOTIDE SEQUENCE [LARGE SCALE GENOMIC DNA]</scope>
    <source>
        <strain evidence="2 3">Acro-805</strain>
    </source>
</reference>
<keyword evidence="1" id="KW-1133">Transmembrane helix</keyword>
<protein>
    <submittedName>
        <fullName evidence="2">Uncharacterized protein</fullName>
    </submittedName>
</protein>
<evidence type="ECO:0000256" key="1">
    <source>
        <dbReference type="SAM" id="Phobius"/>
    </source>
</evidence>
<keyword evidence="1" id="KW-0812">Transmembrane</keyword>
<proteinExistence type="predicted"/>
<dbReference type="Proteomes" id="UP000780690">
    <property type="component" value="Unassembled WGS sequence"/>
</dbReference>
<name>A0ABX0R532_9GAMM</name>
<evidence type="ECO:0000313" key="3">
    <source>
        <dbReference type="Proteomes" id="UP000780690"/>
    </source>
</evidence>
<accession>A0ABX0R532</accession>
<feature type="transmembrane region" description="Helical" evidence="1">
    <location>
        <begin position="50"/>
        <end position="68"/>
    </location>
</feature>
<keyword evidence="3" id="KW-1185">Reference proteome</keyword>
<dbReference type="RefSeq" id="WP_167141880.1">
    <property type="nucleotide sequence ID" value="NZ_VWXD01000009.1"/>
</dbReference>